<comment type="caution">
    <text evidence="1">The sequence shown here is derived from an EMBL/GenBank/DDBJ whole genome shotgun (WGS) entry which is preliminary data.</text>
</comment>
<organism evidence="1 2">
    <name type="scientific">Panicum virgatum</name>
    <name type="common">Blackwell switchgrass</name>
    <dbReference type="NCBI Taxonomy" id="38727"/>
    <lineage>
        <taxon>Eukaryota</taxon>
        <taxon>Viridiplantae</taxon>
        <taxon>Streptophyta</taxon>
        <taxon>Embryophyta</taxon>
        <taxon>Tracheophyta</taxon>
        <taxon>Spermatophyta</taxon>
        <taxon>Magnoliopsida</taxon>
        <taxon>Liliopsida</taxon>
        <taxon>Poales</taxon>
        <taxon>Poaceae</taxon>
        <taxon>PACMAD clade</taxon>
        <taxon>Panicoideae</taxon>
        <taxon>Panicodae</taxon>
        <taxon>Paniceae</taxon>
        <taxon>Panicinae</taxon>
        <taxon>Panicum</taxon>
        <taxon>Panicum sect. Hiantes</taxon>
    </lineage>
</organism>
<dbReference type="AlphaFoldDB" id="A0A8T0WMX1"/>
<evidence type="ECO:0000313" key="2">
    <source>
        <dbReference type="Proteomes" id="UP000823388"/>
    </source>
</evidence>
<reference evidence="1" key="1">
    <citation type="submission" date="2020-05" db="EMBL/GenBank/DDBJ databases">
        <title>WGS assembly of Panicum virgatum.</title>
        <authorList>
            <person name="Lovell J.T."/>
            <person name="Jenkins J."/>
            <person name="Shu S."/>
            <person name="Juenger T.E."/>
            <person name="Schmutz J."/>
        </authorList>
    </citation>
    <scope>NUCLEOTIDE SEQUENCE</scope>
    <source>
        <strain evidence="1">AP13</strain>
    </source>
</reference>
<accession>A0A8T0WMX1</accession>
<proteinExistence type="predicted"/>
<name>A0A8T0WMX1_PANVG</name>
<keyword evidence="2" id="KW-1185">Reference proteome</keyword>
<gene>
    <name evidence="1" type="ORF">PVAP13_1NG215809</name>
</gene>
<protein>
    <submittedName>
        <fullName evidence="1">Uncharacterized protein</fullName>
    </submittedName>
</protein>
<evidence type="ECO:0000313" key="1">
    <source>
        <dbReference type="EMBL" id="KAG2650971.1"/>
    </source>
</evidence>
<dbReference type="Proteomes" id="UP000823388">
    <property type="component" value="Chromosome 1N"/>
</dbReference>
<sequence length="97" mass="11022">MSTCAVIEASIPEFLKDHIVIQLANQPGMCYLGPMGDTDPIDFINLETHRVPVKQGIFDPNRRSGTFSSWPTLEPGWRDWYHRVAKTYSGLNILVLF</sequence>
<dbReference type="EMBL" id="CM029038">
    <property type="protein sequence ID" value="KAG2650971.1"/>
    <property type="molecule type" value="Genomic_DNA"/>
</dbReference>